<evidence type="ECO:0000313" key="2">
    <source>
        <dbReference type="EMBL" id="PNH31338.1"/>
    </source>
</evidence>
<name>A0AA44WL81_VERDA</name>
<dbReference type="AlphaFoldDB" id="A0AA44WL81"/>
<gene>
    <name evidence="2" type="ORF">BJF96_g5459</name>
</gene>
<sequence>MEGEWYRCIFADEFRELYDMATAQPFRACKQPFYKIGLLRDHLKRGHSPSYNCVKCQARCAGRDTTDFIEAHRTGYACQKNGGPITSFHRHIMTPEQDERYSRVDFRKKFVWNGQMYVATAGMSFRTEVEIIHRSIWPWEGDTPEPRQTLSIPLDRWDGHQTLSGMRPLAPSALPALLRQDVYQPPEESIQKHPLLDSGYGGSEGIPRGMRKLATSRSEPQPGQQHLQQEDASMNAFTQGVGSIFSDHSILDSATAIEGMNTGYPQDLDDEQIMDDEPANNDLVDNGSRSCTEAEWDEYFNRLTPDADLAENQHAEPFL</sequence>
<evidence type="ECO:0000313" key="3">
    <source>
        <dbReference type="Proteomes" id="UP000236305"/>
    </source>
</evidence>
<dbReference type="EMBL" id="MPSH01000017">
    <property type="protein sequence ID" value="PNH31338.1"/>
    <property type="molecule type" value="Genomic_DNA"/>
</dbReference>
<accession>A0AA44WL81</accession>
<dbReference type="Proteomes" id="UP000236305">
    <property type="component" value="Unassembled WGS sequence"/>
</dbReference>
<protein>
    <submittedName>
        <fullName evidence="2">Uncharacterized protein</fullName>
    </submittedName>
</protein>
<feature type="region of interest" description="Disordered" evidence="1">
    <location>
        <begin position="187"/>
        <end position="229"/>
    </location>
</feature>
<comment type="caution">
    <text evidence="2">The sequence shown here is derived from an EMBL/GenBank/DDBJ whole genome shotgun (WGS) entry which is preliminary data.</text>
</comment>
<proteinExistence type="predicted"/>
<feature type="compositionally biased region" description="Polar residues" evidence="1">
    <location>
        <begin position="215"/>
        <end position="229"/>
    </location>
</feature>
<reference evidence="2 3" key="1">
    <citation type="submission" date="2017-12" db="EMBL/GenBank/DDBJ databases">
        <title>Comparative genomics yields insights into virulence evolution of Verticillium dahliae.</title>
        <authorList>
            <person name="Fan R."/>
            <person name="Armitage A.D."/>
            <person name="Cascant-Lopez E."/>
            <person name="Sobczyk M."/>
            <person name="Cockerton H.M."/>
            <person name="Harrison R.J."/>
        </authorList>
    </citation>
    <scope>NUCLEOTIDE SEQUENCE [LARGE SCALE GENOMIC DNA]</scope>
    <source>
        <strain evidence="2 3">12008</strain>
    </source>
</reference>
<organism evidence="2 3">
    <name type="scientific">Verticillium dahliae</name>
    <name type="common">Verticillium wilt</name>
    <dbReference type="NCBI Taxonomy" id="27337"/>
    <lineage>
        <taxon>Eukaryota</taxon>
        <taxon>Fungi</taxon>
        <taxon>Dikarya</taxon>
        <taxon>Ascomycota</taxon>
        <taxon>Pezizomycotina</taxon>
        <taxon>Sordariomycetes</taxon>
        <taxon>Hypocreomycetidae</taxon>
        <taxon>Glomerellales</taxon>
        <taxon>Plectosphaerellaceae</taxon>
        <taxon>Verticillium</taxon>
    </lineage>
</organism>
<evidence type="ECO:0000256" key="1">
    <source>
        <dbReference type="SAM" id="MobiDB-lite"/>
    </source>
</evidence>